<dbReference type="eggNOG" id="ENOG502QURW">
    <property type="taxonomic scope" value="Eukaryota"/>
</dbReference>
<dbReference type="EMBL" id="AFYH01099096">
    <property type="status" value="NOT_ANNOTATED_CDS"/>
    <property type="molecule type" value="Genomic_DNA"/>
</dbReference>
<organism evidence="6 7">
    <name type="scientific">Latimeria chalumnae</name>
    <name type="common">Coelacanth</name>
    <dbReference type="NCBI Taxonomy" id="7897"/>
    <lineage>
        <taxon>Eukaryota</taxon>
        <taxon>Metazoa</taxon>
        <taxon>Chordata</taxon>
        <taxon>Craniata</taxon>
        <taxon>Vertebrata</taxon>
        <taxon>Euteleostomi</taxon>
        <taxon>Coelacanthiformes</taxon>
        <taxon>Coelacanthidae</taxon>
        <taxon>Latimeria</taxon>
    </lineage>
</organism>
<accession>H2ZYP7</accession>
<proteinExistence type="predicted"/>
<dbReference type="InterPro" id="IPR011993">
    <property type="entry name" value="PH-like_dom_sf"/>
</dbReference>
<protein>
    <submittedName>
        <fullName evidence="6">Signal transducing adaptor family member 2</fullName>
    </submittedName>
</protein>
<dbReference type="Bgee" id="ENSLACG00000002248">
    <property type="expression patterns" value="Expressed in pectoral fin and 1 other cell type or tissue"/>
</dbReference>
<evidence type="ECO:0000313" key="6">
    <source>
        <dbReference type="Ensembl" id="ENSLACP00000002518.1"/>
    </source>
</evidence>
<dbReference type="Ensembl" id="ENSLACT00000002538.1">
    <property type="protein sequence ID" value="ENSLACP00000002518.1"/>
    <property type="gene ID" value="ENSLACG00000002248.1"/>
</dbReference>
<reference evidence="7" key="1">
    <citation type="submission" date="2011-08" db="EMBL/GenBank/DDBJ databases">
        <title>The draft genome of Latimeria chalumnae.</title>
        <authorList>
            <person name="Di Palma F."/>
            <person name="Alfoldi J."/>
            <person name="Johnson J."/>
            <person name="Berlin A."/>
            <person name="Gnerre S."/>
            <person name="Jaffe D."/>
            <person name="MacCallum I."/>
            <person name="Young S."/>
            <person name="Walker B.J."/>
            <person name="Lander E."/>
            <person name="Lindblad-Toh K."/>
        </authorList>
    </citation>
    <scope>NUCLEOTIDE SEQUENCE [LARGE SCALE GENOMIC DNA]</scope>
    <source>
        <strain evidence="7">Wild caught</strain>
    </source>
</reference>
<dbReference type="PROSITE" id="PS50003">
    <property type="entry name" value="PH_DOMAIN"/>
    <property type="match status" value="1"/>
</dbReference>
<reference evidence="6" key="2">
    <citation type="submission" date="2025-08" db="UniProtKB">
        <authorList>
            <consortium name="Ensembl"/>
        </authorList>
    </citation>
    <scope>IDENTIFICATION</scope>
</reference>
<dbReference type="Gene3D" id="3.30.505.10">
    <property type="entry name" value="SH2 domain"/>
    <property type="match status" value="1"/>
</dbReference>
<evidence type="ECO:0000256" key="1">
    <source>
        <dbReference type="ARBA" id="ARBA00022553"/>
    </source>
</evidence>
<keyword evidence="7" id="KW-1185">Reference proteome</keyword>
<evidence type="ECO:0000259" key="4">
    <source>
        <dbReference type="PROSITE" id="PS50001"/>
    </source>
</evidence>
<dbReference type="Gene3D" id="2.30.29.30">
    <property type="entry name" value="Pleckstrin-homology domain (PH domain)/Phosphotyrosine-binding domain (PTB)"/>
    <property type="match status" value="1"/>
</dbReference>
<dbReference type="AlphaFoldDB" id="H2ZYP7"/>
<dbReference type="PANTHER" id="PTHR16186">
    <property type="entry name" value="SIGNAL-TRANSDUCING ADAPTOR PROTEIN-RELATED"/>
    <property type="match status" value="1"/>
</dbReference>
<dbReference type="STRING" id="7897.ENSLACP00000002518"/>
<evidence type="ECO:0000256" key="2">
    <source>
        <dbReference type="ARBA" id="ARBA00022999"/>
    </source>
</evidence>
<gene>
    <name evidence="6" type="primary">STAP2</name>
</gene>
<keyword evidence="1" id="KW-0597">Phosphoprotein</keyword>
<dbReference type="PANTHER" id="PTHR16186:SF11">
    <property type="entry name" value="SIGNAL-TRANSDUCING ADAPTOR PROTEIN 2"/>
    <property type="match status" value="1"/>
</dbReference>
<name>H2ZYP7_LATCH</name>
<dbReference type="Proteomes" id="UP000008672">
    <property type="component" value="Unassembled WGS sequence"/>
</dbReference>
<dbReference type="FunCoup" id="H2ZYP7">
    <property type="interactions" value="347"/>
</dbReference>
<dbReference type="GO" id="GO:0035591">
    <property type="term" value="F:signaling adaptor activity"/>
    <property type="evidence" value="ECO:0007669"/>
    <property type="project" value="InterPro"/>
</dbReference>
<keyword evidence="2 3" id="KW-0727">SH2 domain</keyword>
<dbReference type="Pfam" id="PF00017">
    <property type="entry name" value="SH2"/>
    <property type="match status" value="1"/>
</dbReference>
<dbReference type="InParanoid" id="H2ZYP7"/>
<dbReference type="InterPro" id="IPR001849">
    <property type="entry name" value="PH_domain"/>
</dbReference>
<feature type="domain" description="SH2" evidence="4">
    <location>
        <begin position="126"/>
        <end position="209"/>
    </location>
</feature>
<dbReference type="GeneTree" id="ENSGT00530000063841"/>
<evidence type="ECO:0000313" key="7">
    <source>
        <dbReference type="Proteomes" id="UP000008672"/>
    </source>
</evidence>
<dbReference type="OMA" id="CQENASR"/>
<dbReference type="InterPro" id="IPR036860">
    <property type="entry name" value="SH2_dom_sf"/>
</dbReference>
<feature type="domain" description="PH" evidence="5">
    <location>
        <begin position="1"/>
        <end position="76"/>
    </location>
</feature>
<evidence type="ECO:0000259" key="5">
    <source>
        <dbReference type="PROSITE" id="PS50003"/>
    </source>
</evidence>
<dbReference type="InterPro" id="IPR000980">
    <property type="entry name" value="SH2"/>
</dbReference>
<evidence type="ECO:0000256" key="3">
    <source>
        <dbReference type="PROSITE-ProRule" id="PRU00191"/>
    </source>
</evidence>
<reference evidence="6" key="3">
    <citation type="submission" date="2025-09" db="UniProtKB">
        <authorList>
            <consortium name="Ensembl"/>
        </authorList>
    </citation>
    <scope>IDENTIFICATION</scope>
</reference>
<dbReference type="SUPFAM" id="SSF50729">
    <property type="entry name" value="PH domain-like"/>
    <property type="match status" value="1"/>
</dbReference>
<dbReference type="PROSITE" id="PS50001">
    <property type="entry name" value="SH2"/>
    <property type="match status" value="1"/>
</dbReference>
<dbReference type="InterPro" id="IPR039111">
    <property type="entry name" value="STAP1/STAP2"/>
</dbReference>
<dbReference type="HOGENOM" id="CLU_043957_1_0_1"/>
<dbReference type="SUPFAM" id="SSF55550">
    <property type="entry name" value="SH2 domain"/>
    <property type="match status" value="1"/>
</dbReference>
<sequence length="263" mass="30576">KKYWAVLRENTIYFYNNSRDTVELEDFVSIQDDNSKDKDLNSAKLTLKLKSRDVKIKLPSLEDRELWKGFIKTVVQLEVPTDLILLPGHLLRMSEVAKEEKERRSQTYSDYVDVQNGISQPLACFIYVKCYYTVSRHEAEYLLESNPQCGNFLLRPGGHTDWISVTTRQVMSGQPLVKHYKVHYVDNRYIIEVSNPVYCRSLHEVADYFINVSKRALVPFVQDQDYEDIITFVSPDIESGETTTHVIPKPEMLTYPQKPGTRV</sequence>